<feature type="binding site" evidence="9">
    <location>
        <position position="635"/>
    </location>
    <ligand>
        <name>FAD</name>
        <dbReference type="ChEBI" id="CHEBI:57692"/>
    </ligand>
</feature>
<keyword evidence="8 9" id="KW-0560">Oxidoreductase</keyword>
<dbReference type="EMBL" id="ML977514">
    <property type="protein sequence ID" value="KAF2126215.1"/>
    <property type="molecule type" value="Genomic_DNA"/>
</dbReference>
<dbReference type="InterPro" id="IPR017938">
    <property type="entry name" value="Riboflavin_synthase-like_b-brl"/>
</dbReference>
<keyword evidence="6 9" id="KW-0274">FAD</keyword>
<organism evidence="12 13">
    <name type="scientific">Dothidotthia symphoricarpi CBS 119687</name>
    <dbReference type="NCBI Taxonomy" id="1392245"/>
    <lineage>
        <taxon>Eukaryota</taxon>
        <taxon>Fungi</taxon>
        <taxon>Dikarya</taxon>
        <taxon>Ascomycota</taxon>
        <taxon>Pezizomycotina</taxon>
        <taxon>Dothideomycetes</taxon>
        <taxon>Pleosporomycetidae</taxon>
        <taxon>Pleosporales</taxon>
        <taxon>Dothidotthiaceae</taxon>
        <taxon>Dothidotthia</taxon>
    </lineage>
</organism>
<feature type="binding site" evidence="9">
    <location>
        <begin position="65"/>
        <end position="68"/>
    </location>
    <ligand>
        <name>FMN</name>
        <dbReference type="ChEBI" id="CHEBI:58210"/>
    </ligand>
</feature>
<feature type="binding site" evidence="9">
    <location>
        <position position="486"/>
    </location>
    <ligand>
        <name>NADP(+)</name>
        <dbReference type="ChEBI" id="CHEBI:58349"/>
    </ligand>
</feature>
<dbReference type="AlphaFoldDB" id="A0A6A6A4W9"/>
<feature type="binding site" evidence="9">
    <location>
        <begin position="560"/>
        <end position="564"/>
    </location>
    <ligand>
        <name>NADP(+)</name>
        <dbReference type="ChEBI" id="CHEBI:58349"/>
    </ligand>
</feature>
<dbReference type="GO" id="GO:0005739">
    <property type="term" value="C:mitochondrion"/>
    <property type="evidence" value="ECO:0007669"/>
    <property type="project" value="UniProtKB-SubCell"/>
</dbReference>
<dbReference type="PRINTS" id="PR00369">
    <property type="entry name" value="FLAVODOXIN"/>
</dbReference>
<dbReference type="GO" id="GO:0005829">
    <property type="term" value="C:cytosol"/>
    <property type="evidence" value="ECO:0007669"/>
    <property type="project" value="TreeGrafter"/>
</dbReference>
<evidence type="ECO:0000256" key="3">
    <source>
        <dbReference type="ARBA" id="ARBA00022490"/>
    </source>
</evidence>
<dbReference type="FunFam" id="3.40.50.80:FF:000030">
    <property type="entry name" value="NADPH-dependent diflavin oxidoreductase 1"/>
    <property type="match status" value="1"/>
</dbReference>
<reference evidence="12" key="1">
    <citation type="journal article" date="2020" name="Stud. Mycol.">
        <title>101 Dothideomycetes genomes: a test case for predicting lifestyles and emergence of pathogens.</title>
        <authorList>
            <person name="Haridas S."/>
            <person name="Albert R."/>
            <person name="Binder M."/>
            <person name="Bloem J."/>
            <person name="Labutti K."/>
            <person name="Salamov A."/>
            <person name="Andreopoulos B."/>
            <person name="Baker S."/>
            <person name="Barry K."/>
            <person name="Bills G."/>
            <person name="Bluhm B."/>
            <person name="Cannon C."/>
            <person name="Castanera R."/>
            <person name="Culley D."/>
            <person name="Daum C."/>
            <person name="Ezra D."/>
            <person name="Gonzalez J."/>
            <person name="Henrissat B."/>
            <person name="Kuo A."/>
            <person name="Liang C."/>
            <person name="Lipzen A."/>
            <person name="Lutzoni F."/>
            <person name="Magnuson J."/>
            <person name="Mondo S."/>
            <person name="Nolan M."/>
            <person name="Ohm R."/>
            <person name="Pangilinan J."/>
            <person name="Park H.-J."/>
            <person name="Ramirez L."/>
            <person name="Alfaro M."/>
            <person name="Sun H."/>
            <person name="Tritt A."/>
            <person name="Yoshinaga Y."/>
            <person name="Zwiers L.-H."/>
            <person name="Turgeon B."/>
            <person name="Goodwin S."/>
            <person name="Spatafora J."/>
            <person name="Crous P."/>
            <person name="Grigoriev I."/>
        </authorList>
    </citation>
    <scope>NUCLEOTIDE SEQUENCE</scope>
    <source>
        <strain evidence="12">CBS 119687</strain>
    </source>
</reference>
<dbReference type="InterPro" id="IPR003097">
    <property type="entry name" value="CysJ-like_FAD-binding"/>
</dbReference>
<evidence type="ECO:0000256" key="2">
    <source>
        <dbReference type="ARBA" id="ARBA00001974"/>
    </source>
</evidence>
<dbReference type="InterPro" id="IPR023173">
    <property type="entry name" value="NADPH_Cyt_P450_Rdtase_alpha"/>
</dbReference>
<dbReference type="SUPFAM" id="SSF63380">
    <property type="entry name" value="Riboflavin synthase domain-like"/>
    <property type="match status" value="1"/>
</dbReference>
<accession>A0A6A6A4W9</accession>
<comment type="similarity">
    <text evidence="9">Belongs to the NADPH-dependent diflavin oxidoreductase NDOR1 family.</text>
</comment>
<evidence type="ECO:0000313" key="13">
    <source>
        <dbReference type="Proteomes" id="UP000799771"/>
    </source>
</evidence>
<comment type="similarity">
    <text evidence="9">In the N-terminal section; belongs to the flavodoxin family.</text>
</comment>
<dbReference type="PANTHER" id="PTHR19384">
    <property type="entry name" value="NITRIC OXIDE SYNTHASE-RELATED"/>
    <property type="match status" value="1"/>
</dbReference>
<feature type="binding site" evidence="9">
    <location>
        <position position="138"/>
    </location>
    <ligand>
        <name>FMN</name>
        <dbReference type="ChEBI" id="CHEBI:58210"/>
    </ligand>
</feature>
<feature type="binding site" evidence="9">
    <location>
        <begin position="554"/>
        <end position="555"/>
    </location>
    <ligand>
        <name>NADP(+)</name>
        <dbReference type="ChEBI" id="CHEBI:58349"/>
    </ligand>
</feature>
<dbReference type="InterPro" id="IPR001433">
    <property type="entry name" value="OxRdtase_FAD/NAD-bd"/>
</dbReference>
<comment type="cofactor">
    <cofactor evidence="2 9">
        <name>FAD</name>
        <dbReference type="ChEBI" id="CHEBI:57692"/>
    </cofactor>
</comment>
<evidence type="ECO:0000256" key="5">
    <source>
        <dbReference type="ARBA" id="ARBA00022643"/>
    </source>
</evidence>
<proteinExistence type="inferred from homology"/>
<dbReference type="Proteomes" id="UP000799771">
    <property type="component" value="Unassembled WGS sequence"/>
</dbReference>
<dbReference type="PROSITE" id="PS51384">
    <property type="entry name" value="FAD_FR"/>
    <property type="match status" value="1"/>
</dbReference>
<comment type="catalytic activity">
    <reaction evidence="9">
        <text>2 oxidized [2Fe-2S]-[protein] + NADPH = 2 reduced [2Fe-2S]-[protein] + NADP(+) + H(+)</text>
        <dbReference type="Rhea" id="RHEA:67716"/>
        <dbReference type="Rhea" id="RHEA-COMP:17327"/>
        <dbReference type="Rhea" id="RHEA-COMP:17328"/>
        <dbReference type="ChEBI" id="CHEBI:15378"/>
        <dbReference type="ChEBI" id="CHEBI:33737"/>
        <dbReference type="ChEBI" id="CHEBI:33738"/>
        <dbReference type="ChEBI" id="CHEBI:57783"/>
        <dbReference type="ChEBI" id="CHEBI:58349"/>
    </reaction>
</comment>
<dbReference type="PRINTS" id="PR00371">
    <property type="entry name" value="FPNCR"/>
</dbReference>
<protein>
    <recommendedName>
        <fullName evidence="9">NADPH-dependent diflavin oxidoreductase 1</fullName>
        <ecNumber evidence="9">1.18.1.-</ecNumber>
    </recommendedName>
    <alternativeName>
        <fullName evidence="9">NADPH-dependent FMN and FAD-containing oxidoreductase</fullName>
    </alternativeName>
</protein>
<dbReference type="InterPro" id="IPR017927">
    <property type="entry name" value="FAD-bd_FR_type"/>
</dbReference>
<dbReference type="PANTHER" id="PTHR19384:SF10">
    <property type="entry name" value="NADPH-DEPENDENT DIFLAVIN OXIDOREDUCTASE 1"/>
    <property type="match status" value="1"/>
</dbReference>
<comment type="subcellular location">
    <subcellularLocation>
        <location evidence="9">Cytoplasm</location>
    </subcellularLocation>
    <subcellularLocation>
        <location evidence="9">Mitochondrion</location>
    </subcellularLocation>
    <text evidence="9">Relocalizes to mitochondria after H(2)O(2) exposure.</text>
</comment>
<dbReference type="GO" id="GO:0160246">
    <property type="term" value="F:NADPH-iron-sulfur [2Fe-2S] protein oxidoreductase activity"/>
    <property type="evidence" value="ECO:0007669"/>
    <property type="project" value="InterPro"/>
</dbReference>
<dbReference type="SUPFAM" id="SSF52218">
    <property type="entry name" value="Flavoproteins"/>
    <property type="match status" value="1"/>
</dbReference>
<dbReference type="InterPro" id="IPR001709">
    <property type="entry name" value="Flavoprot_Pyr_Nucl_cyt_Rdtase"/>
</dbReference>
<dbReference type="Pfam" id="PF00667">
    <property type="entry name" value="FAD_binding_1"/>
    <property type="match status" value="1"/>
</dbReference>
<keyword evidence="4 9" id="KW-0285">Flavoprotein</keyword>
<comment type="function">
    <text evidence="9">NADPH-dependent reductase which is a central component of the cytosolic iron-sulfur (Fe-S) protein assembly (CIA) machinery. Transfers electrons from NADPH via its FAD and FMN prosthetic groups to the [2Fe-2S] cluster of DRE2, another key component of the CIA machinery. In turn, this reduced cluster provides electrons for assembly of cytosolic iron-sulfur cluster proteins. Positively controls H(2)O(2)-induced cell death.</text>
</comment>
<keyword evidence="13" id="KW-1185">Reference proteome</keyword>
<dbReference type="PROSITE" id="PS50902">
    <property type="entry name" value="FLAVODOXIN_LIKE"/>
    <property type="match status" value="1"/>
</dbReference>
<evidence type="ECO:0000256" key="9">
    <source>
        <dbReference type="HAMAP-Rule" id="MF_03178"/>
    </source>
</evidence>
<dbReference type="InterPro" id="IPR008254">
    <property type="entry name" value="Flavodoxin/NO_synth"/>
</dbReference>
<dbReference type="Pfam" id="PF00175">
    <property type="entry name" value="NAD_binding_1"/>
    <property type="match status" value="1"/>
</dbReference>
<dbReference type="InterPro" id="IPR029039">
    <property type="entry name" value="Flavoprotein-like_sf"/>
</dbReference>
<evidence type="ECO:0000256" key="1">
    <source>
        <dbReference type="ARBA" id="ARBA00001917"/>
    </source>
</evidence>
<dbReference type="GO" id="GO:0050661">
    <property type="term" value="F:NADP binding"/>
    <property type="evidence" value="ECO:0007669"/>
    <property type="project" value="UniProtKB-UniRule"/>
</dbReference>
<feature type="binding site" evidence="9">
    <location>
        <begin position="103"/>
        <end position="112"/>
    </location>
    <ligand>
        <name>FMN</name>
        <dbReference type="ChEBI" id="CHEBI:58210"/>
    </ligand>
</feature>
<feature type="domain" description="Flavodoxin-like" evidence="10">
    <location>
        <begin position="12"/>
        <end position="156"/>
    </location>
</feature>
<dbReference type="FunFam" id="1.20.990.10:FF:000013">
    <property type="entry name" value="NADPH-dependent diflavin oxidoreductase 1"/>
    <property type="match status" value="1"/>
</dbReference>
<dbReference type="Gene3D" id="1.20.990.10">
    <property type="entry name" value="NADPH-cytochrome p450 Reductase, Chain A, domain 3"/>
    <property type="match status" value="1"/>
</dbReference>
<evidence type="ECO:0000256" key="7">
    <source>
        <dbReference type="ARBA" id="ARBA00022857"/>
    </source>
</evidence>
<keyword evidence="9" id="KW-0496">Mitochondrion</keyword>
<keyword evidence="7 9" id="KW-0521">NADP</keyword>
<dbReference type="SUPFAM" id="SSF52343">
    <property type="entry name" value="Ferredoxin reductase-like, C-terminal NADP-linked domain"/>
    <property type="match status" value="1"/>
</dbReference>
<evidence type="ECO:0000256" key="6">
    <source>
        <dbReference type="ARBA" id="ARBA00022827"/>
    </source>
</evidence>
<dbReference type="HAMAP" id="MF_03178">
    <property type="entry name" value="NDOR1"/>
    <property type="match status" value="1"/>
</dbReference>
<keyword evidence="5 9" id="KW-0288">FMN</keyword>
<evidence type="ECO:0000256" key="8">
    <source>
        <dbReference type="ARBA" id="ARBA00023002"/>
    </source>
</evidence>
<dbReference type="FunFam" id="3.40.50.360:FF:000034">
    <property type="entry name" value="NADPH-dependent diflavin oxidoreductase 1"/>
    <property type="match status" value="1"/>
</dbReference>
<dbReference type="GO" id="GO:0016651">
    <property type="term" value="F:oxidoreductase activity, acting on NAD(P)H"/>
    <property type="evidence" value="ECO:0007669"/>
    <property type="project" value="UniProtKB-UniRule"/>
</dbReference>
<dbReference type="GO" id="GO:0010181">
    <property type="term" value="F:FMN binding"/>
    <property type="evidence" value="ECO:0007669"/>
    <property type="project" value="UniProtKB-UniRule"/>
</dbReference>
<dbReference type="GO" id="GO:0016226">
    <property type="term" value="P:iron-sulfur cluster assembly"/>
    <property type="evidence" value="ECO:0007669"/>
    <property type="project" value="UniProtKB-UniRule"/>
</dbReference>
<comment type="cofactor">
    <cofactor evidence="1 9">
        <name>FMN</name>
        <dbReference type="ChEBI" id="CHEBI:58210"/>
    </cofactor>
</comment>
<dbReference type="Gene3D" id="3.40.50.360">
    <property type="match status" value="1"/>
</dbReference>
<sequence>MASPSTQQPRRALVLYGSETGNAQDVAEEMGRVVERLRFDTQVAELNAIGLKQLLQHQLVLISISTTGQGELPANSQAFWKALRSTRLRPGCLQQMRFASFGLGDTSYPKFNWAHRKLYNRLIQLGAQPVCDRGESDEQHPEGIDGSFLSWSAALRQRLVEEYPLPEGQDPIPDDVLLDPKWVLDFADSTASNPLDNDTKVIANGDASDIPPQDLLDIPGGLTATIRSNQRITRTTHWQDVRHLQLDIPGSRPYAPGDVLTTYPKNFPVDVDEFLAIMDWTSQADTPLRFVPSSPSTSLTATLPISNVSQNTTITLRKLLTNHLDILSIPRRSFFAHLAHYTTDPFHRARLLEFTDPEYIDELYDYTTRPRRSILEVLQEFESVKIPWQRVCSIIPVLRGRQFSIASAMNPEADSDGSNEGNTKIELLIAIVKYKTVIKKIRQGVCTRYISSLTPGQKLTVTLSKGGLGVSRRELDKPVVMIGPGTGVAPMRSLIQQRMQWRKEPVSPSPEQKVPANDLLFFGCRNAEADYFFKHEWAALKEVGVPLDVFAAFSRDQRQKVYVQDLIRQQRALVYAAIVEHGGIVYICGASGKMPQAVREALIEVFQSEGQMEREGAEAYLASLEKSGRYRQETW</sequence>
<comment type="similarity">
    <text evidence="9">In the C-terminal section; belongs to the flavoprotein pyridine nucleotide cytochrome reductase family.</text>
</comment>
<dbReference type="Gene3D" id="3.40.50.80">
    <property type="entry name" value="Nucleotide-binding domain of ferredoxin-NADP reductase (FNR) module"/>
    <property type="match status" value="1"/>
</dbReference>
<dbReference type="InterPro" id="IPR001094">
    <property type="entry name" value="Flavdoxin-like"/>
</dbReference>
<feature type="binding site" evidence="9">
    <location>
        <begin position="18"/>
        <end position="23"/>
    </location>
    <ligand>
        <name>FMN</name>
        <dbReference type="ChEBI" id="CHEBI:58210"/>
    </ligand>
</feature>
<evidence type="ECO:0000259" key="11">
    <source>
        <dbReference type="PROSITE" id="PS51384"/>
    </source>
</evidence>
<dbReference type="Gene3D" id="2.40.30.10">
    <property type="entry name" value="Translation factors"/>
    <property type="match status" value="1"/>
</dbReference>
<feature type="binding site" evidence="9">
    <location>
        <begin position="444"/>
        <end position="447"/>
    </location>
    <ligand>
        <name>FAD</name>
        <dbReference type="ChEBI" id="CHEBI:57692"/>
    </ligand>
</feature>
<feature type="domain" description="FAD-binding FR-type" evidence="11">
    <location>
        <begin position="219"/>
        <end position="474"/>
    </location>
</feature>
<dbReference type="InterPro" id="IPR028879">
    <property type="entry name" value="NDOR1"/>
</dbReference>
<comment type="caution">
    <text evidence="9">Lacks conserved residue(s) required for the propagation of feature annotation.</text>
</comment>
<dbReference type="Pfam" id="PF00258">
    <property type="entry name" value="Flavodoxin_1"/>
    <property type="match status" value="1"/>
</dbReference>
<dbReference type="InterPro" id="IPR039261">
    <property type="entry name" value="FNR_nucleotide-bd"/>
</dbReference>
<feature type="binding site" evidence="9">
    <location>
        <begin position="401"/>
        <end position="404"/>
    </location>
    <ligand>
        <name>FAD</name>
        <dbReference type="ChEBI" id="CHEBI:57692"/>
    </ligand>
</feature>
<dbReference type="EC" id="1.18.1.-" evidence="9"/>
<gene>
    <name evidence="9" type="primary">TAH18</name>
    <name evidence="12" type="ORF">P153DRAFT_369558</name>
</gene>
<feature type="binding site" evidence="9">
    <location>
        <position position="371"/>
    </location>
    <ligand>
        <name>FAD</name>
        <dbReference type="ChEBI" id="CHEBI:57692"/>
    </ligand>
</feature>
<keyword evidence="3 9" id="KW-0963">Cytoplasm</keyword>
<evidence type="ECO:0000313" key="12">
    <source>
        <dbReference type="EMBL" id="KAF2126215.1"/>
    </source>
</evidence>
<comment type="subunit">
    <text evidence="9">Interacts with DRE2; as part of the cytosolic iron-sulfur (Fe-S) protein assembly (CIA) machinery.</text>
</comment>
<dbReference type="OrthoDB" id="1856718at2759"/>
<evidence type="ECO:0000256" key="4">
    <source>
        <dbReference type="ARBA" id="ARBA00022630"/>
    </source>
</evidence>
<name>A0A6A6A4W9_9PLEO</name>
<evidence type="ECO:0000259" key="10">
    <source>
        <dbReference type="PROSITE" id="PS50902"/>
    </source>
</evidence>
<dbReference type="GO" id="GO:0050660">
    <property type="term" value="F:flavin adenine dinucleotide binding"/>
    <property type="evidence" value="ECO:0007669"/>
    <property type="project" value="UniProtKB-UniRule"/>
</dbReference>